<evidence type="ECO:0000313" key="6">
    <source>
        <dbReference type="Proteomes" id="UP000789423"/>
    </source>
</evidence>
<comment type="caution">
    <text evidence="5">The sequence shown here is derived from an EMBL/GenBank/DDBJ whole genome shotgun (WGS) entry which is preliminary data.</text>
</comment>
<proteinExistence type="predicted"/>
<evidence type="ECO:0000313" key="5">
    <source>
        <dbReference type="EMBL" id="CAG9612488.1"/>
    </source>
</evidence>
<dbReference type="InterPro" id="IPR029063">
    <property type="entry name" value="SAM-dependent_MTases_sf"/>
</dbReference>
<evidence type="ECO:0000256" key="2">
    <source>
        <dbReference type="ARBA" id="ARBA00022679"/>
    </source>
</evidence>
<dbReference type="CDD" id="cd02440">
    <property type="entry name" value="AdoMet_MTases"/>
    <property type="match status" value="1"/>
</dbReference>
<evidence type="ECO:0000256" key="3">
    <source>
        <dbReference type="ARBA" id="ARBA00022691"/>
    </source>
</evidence>
<evidence type="ECO:0000256" key="1">
    <source>
        <dbReference type="ARBA" id="ARBA00022603"/>
    </source>
</evidence>
<organism evidence="5 6">
    <name type="scientific">Bacillus rhizoplanae</name>
    <dbReference type="NCBI Taxonomy" id="2880966"/>
    <lineage>
        <taxon>Bacteria</taxon>
        <taxon>Bacillati</taxon>
        <taxon>Bacillota</taxon>
        <taxon>Bacilli</taxon>
        <taxon>Bacillales</taxon>
        <taxon>Bacillaceae</taxon>
        <taxon>Bacillus</taxon>
    </lineage>
</organism>
<dbReference type="PANTHER" id="PTHR43464">
    <property type="entry name" value="METHYLTRANSFERASE"/>
    <property type="match status" value="1"/>
</dbReference>
<name>A0ABN7ZZ41_9BACI</name>
<evidence type="ECO:0000259" key="4">
    <source>
        <dbReference type="Pfam" id="PF08241"/>
    </source>
</evidence>
<accession>A0ABN7ZZ41</accession>
<keyword evidence="1" id="KW-0489">Methyltransferase</keyword>
<dbReference type="InterPro" id="IPR013216">
    <property type="entry name" value="Methyltransf_11"/>
</dbReference>
<feature type="domain" description="Methyltransferase type 11" evidence="4">
    <location>
        <begin position="66"/>
        <end position="155"/>
    </location>
</feature>
<dbReference type="EMBL" id="CAKJTI010000006">
    <property type="protein sequence ID" value="CAG9612488.1"/>
    <property type="molecule type" value="Genomic_DNA"/>
</dbReference>
<dbReference type="Gene3D" id="3.40.50.150">
    <property type="entry name" value="Vaccinia Virus protein VP39"/>
    <property type="match status" value="1"/>
</dbReference>
<dbReference type="SUPFAM" id="SSF53335">
    <property type="entry name" value="S-adenosyl-L-methionine-dependent methyltransferases"/>
    <property type="match status" value="1"/>
</dbReference>
<keyword evidence="2" id="KW-0808">Transferase</keyword>
<keyword evidence="3" id="KW-0949">S-adenosyl-L-methionine</keyword>
<reference evidence="5 6" key="1">
    <citation type="submission" date="2021-10" db="EMBL/GenBank/DDBJ databases">
        <authorList>
            <person name="Criscuolo A."/>
        </authorList>
    </citation>
    <scope>NUCLEOTIDE SEQUENCE [LARGE SCALE GENOMIC DNA]</scope>
    <source>
        <strain evidence="6">CIP 111899</strain>
    </source>
</reference>
<dbReference type="PANTHER" id="PTHR43464:SF19">
    <property type="entry name" value="UBIQUINONE BIOSYNTHESIS O-METHYLTRANSFERASE, MITOCHONDRIAL"/>
    <property type="match status" value="1"/>
</dbReference>
<dbReference type="RefSeq" id="WP_230574665.1">
    <property type="nucleotide sequence ID" value="NZ_CAKJTI010000006.1"/>
</dbReference>
<protein>
    <recommendedName>
        <fullName evidence="4">Methyltransferase type 11 domain-containing protein</fullName>
    </recommendedName>
</protein>
<sequence length="266" mass="29754">MNQQQLSAKNKAGWSKAAYEAWTNRHGTLHSFSKQIRENPTAEVAYYLPYIGEVQGKRVINLMGSKGSKAVALSLLGAEVTVVDISESNAKYAKELAAAAETHIEYIVSDVLDLPETIGSFDIVLLELGVLHYFIDLEPLFTLISQLLKQGGTFLLRDYHPMYTKLLQIEDNQAIANGNYFYENVIEVDVAYSMLLSEAERSSLPKNTIRRWTLGEIVTKIAQAGLRIEELTEECGAKQKWVFPPHAPEGIEHRIPGLYTLIAKNI</sequence>
<dbReference type="Pfam" id="PF08241">
    <property type="entry name" value="Methyltransf_11"/>
    <property type="match status" value="1"/>
</dbReference>
<dbReference type="Proteomes" id="UP000789423">
    <property type="component" value="Unassembled WGS sequence"/>
</dbReference>
<keyword evidence="6" id="KW-1185">Reference proteome</keyword>
<gene>
    <name evidence="5" type="ORF">BACCIP111899_01665</name>
</gene>